<dbReference type="SUPFAM" id="SSF161070">
    <property type="entry name" value="SNF-like"/>
    <property type="match status" value="1"/>
</dbReference>
<evidence type="ECO:0000256" key="8">
    <source>
        <dbReference type="PIRSR" id="PIRSR600175-1"/>
    </source>
</evidence>
<evidence type="ECO:0000256" key="4">
    <source>
        <dbReference type="ARBA" id="ARBA00022692"/>
    </source>
</evidence>
<name>A0A7R8ZL69_9CRUS</name>
<keyword evidence="8" id="KW-0479">Metal-binding</keyword>
<dbReference type="AlphaFoldDB" id="A0A7R8ZL69"/>
<feature type="transmembrane region" description="Helical" evidence="10">
    <location>
        <begin position="232"/>
        <end position="258"/>
    </location>
</feature>
<feature type="transmembrane region" description="Helical" evidence="10">
    <location>
        <begin position="76"/>
        <end position="96"/>
    </location>
</feature>
<sequence>MDKSKTGLLDASELKPTTVSEIAEIQKLRTDAETKEPNKRGHFGSTFEYIFATVGNAIGLGNVWRFPYEVYEGGGAAFFIPFVLMLFLIGVPLLTLEGAVGQYSGQSGCIALRRMVPLARGLGWQFTLLAYLLSFYYAFLTALVLRYFFSAIASDGWEKCGESELGYFFNTESYFRLESDCEEMFGGMKNVVLRWYLRITTCLITPLILTWVIVMSLLQFRGPKYESYTFEWPLSVLWCLIILGITSPTIAGAIYQIVKTVYIDKRSWKDLFRTSPEWGPAPDALEKELTMGFGHDYEIAQKKIDGALLHAIRLRRDDIKRSSADAETEPSKETKVAKGPSASEAKAPLEA</sequence>
<comment type="similarity">
    <text evidence="2">Belongs to the sodium:neurotransmitter symporter (SNF) (TC 2.A.22) family.</text>
</comment>
<dbReference type="InterPro" id="IPR037272">
    <property type="entry name" value="SNS_sf"/>
</dbReference>
<dbReference type="PANTHER" id="PTHR11616">
    <property type="entry name" value="SODIUM/CHLORIDE DEPENDENT TRANSPORTER"/>
    <property type="match status" value="1"/>
</dbReference>
<keyword evidence="6 10" id="KW-1133">Transmembrane helix</keyword>
<evidence type="ECO:0000256" key="1">
    <source>
        <dbReference type="ARBA" id="ARBA00004141"/>
    </source>
</evidence>
<keyword evidence="7 10" id="KW-0472">Membrane</keyword>
<evidence type="ECO:0000256" key="7">
    <source>
        <dbReference type="ARBA" id="ARBA00023136"/>
    </source>
</evidence>
<keyword evidence="3" id="KW-0813">Transport</keyword>
<evidence type="ECO:0000256" key="2">
    <source>
        <dbReference type="ARBA" id="ARBA00006459"/>
    </source>
</evidence>
<evidence type="ECO:0000256" key="10">
    <source>
        <dbReference type="SAM" id="Phobius"/>
    </source>
</evidence>
<feature type="binding site" evidence="8">
    <location>
        <position position="57"/>
    </location>
    <ligand>
        <name>Na(+)</name>
        <dbReference type="ChEBI" id="CHEBI:29101"/>
        <label>1</label>
    </ligand>
</feature>
<dbReference type="OrthoDB" id="6581954at2759"/>
<dbReference type="Pfam" id="PF00209">
    <property type="entry name" value="SNF"/>
    <property type="match status" value="1"/>
</dbReference>
<feature type="transmembrane region" description="Helical" evidence="10">
    <location>
        <begin position="46"/>
        <end position="64"/>
    </location>
</feature>
<dbReference type="PROSITE" id="PS00018">
    <property type="entry name" value="EF_HAND_1"/>
    <property type="match status" value="1"/>
</dbReference>
<dbReference type="GO" id="GO:0089718">
    <property type="term" value="P:amino acid import across plasma membrane"/>
    <property type="evidence" value="ECO:0007669"/>
    <property type="project" value="TreeGrafter"/>
</dbReference>
<evidence type="ECO:0000256" key="6">
    <source>
        <dbReference type="ARBA" id="ARBA00022989"/>
    </source>
</evidence>
<feature type="transmembrane region" description="Helical" evidence="10">
    <location>
        <begin position="195"/>
        <end position="220"/>
    </location>
</feature>
<dbReference type="EMBL" id="OB661359">
    <property type="protein sequence ID" value="CAD7228044.1"/>
    <property type="molecule type" value="Genomic_DNA"/>
</dbReference>
<feature type="binding site" evidence="8">
    <location>
        <position position="55"/>
    </location>
    <ligand>
        <name>Na(+)</name>
        <dbReference type="ChEBI" id="CHEBI:29101"/>
        <label>1</label>
    </ligand>
</feature>
<feature type="binding site" evidence="8">
    <location>
        <position position="62"/>
    </location>
    <ligand>
        <name>Na(+)</name>
        <dbReference type="ChEBI" id="CHEBI:29101"/>
        <label>1</label>
    </ligand>
</feature>
<comment type="subcellular location">
    <subcellularLocation>
        <location evidence="1">Membrane</location>
        <topology evidence="1">Multi-pass membrane protein</topology>
    </subcellularLocation>
</comment>
<feature type="compositionally biased region" description="Basic and acidic residues" evidence="9">
    <location>
        <begin position="320"/>
        <end position="336"/>
    </location>
</feature>
<dbReference type="InterPro" id="IPR000175">
    <property type="entry name" value="Na/ntran_symport"/>
</dbReference>
<keyword evidence="5" id="KW-0769">Symport</keyword>
<accession>A0A7R8ZL69</accession>
<feature type="region of interest" description="Disordered" evidence="9">
    <location>
        <begin position="320"/>
        <end position="351"/>
    </location>
</feature>
<keyword evidence="8" id="KW-0915">Sodium</keyword>
<dbReference type="InterPro" id="IPR018247">
    <property type="entry name" value="EF_Hand_1_Ca_BS"/>
</dbReference>
<gene>
    <name evidence="11" type="ORF">CTOB1V02_LOCUS5935</name>
</gene>
<feature type="transmembrane region" description="Helical" evidence="10">
    <location>
        <begin position="128"/>
        <end position="149"/>
    </location>
</feature>
<dbReference type="GO" id="GO:0005886">
    <property type="term" value="C:plasma membrane"/>
    <property type="evidence" value="ECO:0007669"/>
    <property type="project" value="TreeGrafter"/>
</dbReference>
<proteinExistence type="inferred from homology"/>
<dbReference type="PRINTS" id="PR00176">
    <property type="entry name" value="NANEUSMPORT"/>
</dbReference>
<evidence type="ECO:0000313" key="11">
    <source>
        <dbReference type="EMBL" id="CAD7228044.1"/>
    </source>
</evidence>
<protein>
    <submittedName>
        <fullName evidence="11">Uncharacterized protein</fullName>
    </submittedName>
</protein>
<reference evidence="11" key="1">
    <citation type="submission" date="2020-11" db="EMBL/GenBank/DDBJ databases">
        <authorList>
            <person name="Tran Van P."/>
        </authorList>
    </citation>
    <scope>NUCLEOTIDE SEQUENCE</scope>
</reference>
<dbReference type="PANTHER" id="PTHR11616:SF240">
    <property type="entry name" value="BLOATED TUBULES, ISOFORM B-RELATED"/>
    <property type="match status" value="1"/>
</dbReference>
<evidence type="ECO:0000256" key="3">
    <source>
        <dbReference type="ARBA" id="ARBA00022448"/>
    </source>
</evidence>
<evidence type="ECO:0000256" key="9">
    <source>
        <dbReference type="SAM" id="MobiDB-lite"/>
    </source>
</evidence>
<dbReference type="PROSITE" id="PS50267">
    <property type="entry name" value="NA_NEUROTRAN_SYMP_3"/>
    <property type="match status" value="1"/>
</dbReference>
<dbReference type="GO" id="GO:0005283">
    <property type="term" value="F:amino acid:sodium symporter activity"/>
    <property type="evidence" value="ECO:0007669"/>
    <property type="project" value="TreeGrafter"/>
</dbReference>
<keyword evidence="4 10" id="KW-0812">Transmembrane</keyword>
<evidence type="ECO:0000256" key="5">
    <source>
        <dbReference type="ARBA" id="ARBA00022847"/>
    </source>
</evidence>
<organism evidence="11">
    <name type="scientific">Cyprideis torosa</name>
    <dbReference type="NCBI Taxonomy" id="163714"/>
    <lineage>
        <taxon>Eukaryota</taxon>
        <taxon>Metazoa</taxon>
        <taxon>Ecdysozoa</taxon>
        <taxon>Arthropoda</taxon>
        <taxon>Crustacea</taxon>
        <taxon>Oligostraca</taxon>
        <taxon>Ostracoda</taxon>
        <taxon>Podocopa</taxon>
        <taxon>Podocopida</taxon>
        <taxon>Cytherocopina</taxon>
        <taxon>Cytheroidea</taxon>
        <taxon>Cytherideidae</taxon>
        <taxon>Cyprideis</taxon>
    </lineage>
</organism>
<dbReference type="GO" id="GO:0046872">
    <property type="term" value="F:metal ion binding"/>
    <property type="evidence" value="ECO:0007669"/>
    <property type="project" value="UniProtKB-KW"/>
</dbReference>